<accession>A0A645CD91</accession>
<feature type="region of interest" description="Disordered" evidence="1">
    <location>
        <begin position="23"/>
        <end position="47"/>
    </location>
</feature>
<reference evidence="2" key="1">
    <citation type="submission" date="2019-08" db="EMBL/GenBank/DDBJ databases">
        <authorList>
            <person name="Kucharzyk K."/>
            <person name="Murdoch R.W."/>
            <person name="Higgins S."/>
            <person name="Loffler F."/>
        </authorList>
    </citation>
    <scope>NUCLEOTIDE SEQUENCE</scope>
</reference>
<proteinExistence type="predicted"/>
<comment type="caution">
    <text evidence="2">The sequence shown here is derived from an EMBL/GenBank/DDBJ whole genome shotgun (WGS) entry which is preliminary data.</text>
</comment>
<evidence type="ECO:0000256" key="1">
    <source>
        <dbReference type="SAM" id="MobiDB-lite"/>
    </source>
</evidence>
<sequence>MKRDLSRRNKSYTIREVEDNLNGMTNHITEGSDVGSEPFPFSEEENKTKEQFHFGAIESNRPL</sequence>
<evidence type="ECO:0000313" key="2">
    <source>
        <dbReference type="EMBL" id="MPM74917.1"/>
    </source>
</evidence>
<dbReference type="AlphaFoldDB" id="A0A645CD91"/>
<name>A0A645CD91_9ZZZZ</name>
<organism evidence="2">
    <name type="scientific">bioreactor metagenome</name>
    <dbReference type="NCBI Taxonomy" id="1076179"/>
    <lineage>
        <taxon>unclassified sequences</taxon>
        <taxon>metagenomes</taxon>
        <taxon>ecological metagenomes</taxon>
    </lineage>
</organism>
<gene>
    <name evidence="2" type="ORF">SDC9_121906</name>
</gene>
<dbReference type="EMBL" id="VSSQ01026279">
    <property type="protein sequence ID" value="MPM74917.1"/>
    <property type="molecule type" value="Genomic_DNA"/>
</dbReference>
<protein>
    <submittedName>
        <fullName evidence="2">Uncharacterized protein</fullName>
    </submittedName>
</protein>